<feature type="domain" description="SusE outer membrane protein" evidence="2">
    <location>
        <begin position="23"/>
        <end position="124"/>
    </location>
</feature>
<dbReference type="Pfam" id="PF14292">
    <property type="entry name" value="SusE"/>
    <property type="match status" value="2"/>
</dbReference>
<feature type="chain" id="PRO_5045144221" evidence="1">
    <location>
        <begin position="23"/>
        <end position="608"/>
    </location>
</feature>
<dbReference type="RefSeq" id="WP_194506585.1">
    <property type="nucleotide sequence ID" value="NZ_JADILU010000001.1"/>
</dbReference>
<evidence type="ECO:0000313" key="4">
    <source>
        <dbReference type="Proteomes" id="UP001597548"/>
    </source>
</evidence>
<evidence type="ECO:0000313" key="3">
    <source>
        <dbReference type="EMBL" id="MFD2916550.1"/>
    </source>
</evidence>
<organism evidence="3 4">
    <name type="scientific">Psychroserpens luteus</name>
    <dbReference type="NCBI Taxonomy" id="1434066"/>
    <lineage>
        <taxon>Bacteria</taxon>
        <taxon>Pseudomonadati</taxon>
        <taxon>Bacteroidota</taxon>
        <taxon>Flavobacteriia</taxon>
        <taxon>Flavobacteriales</taxon>
        <taxon>Flavobacteriaceae</taxon>
        <taxon>Psychroserpens</taxon>
    </lineage>
</organism>
<name>A0ABW5ZVT3_9FLAO</name>
<dbReference type="PROSITE" id="PS51257">
    <property type="entry name" value="PROKAR_LIPOPROTEIN"/>
    <property type="match status" value="1"/>
</dbReference>
<protein>
    <submittedName>
        <fullName evidence="3">SusE domain-containing protein</fullName>
    </submittedName>
</protein>
<proteinExistence type="predicted"/>
<feature type="signal peptide" evidence="1">
    <location>
        <begin position="1"/>
        <end position="22"/>
    </location>
</feature>
<keyword evidence="4" id="KW-1185">Reference proteome</keyword>
<keyword evidence="1" id="KW-0732">Signal</keyword>
<comment type="caution">
    <text evidence="3">The sequence shown here is derived from an EMBL/GenBank/DDBJ whole genome shotgun (WGS) entry which is preliminary data.</text>
</comment>
<evidence type="ECO:0000256" key="1">
    <source>
        <dbReference type="SAM" id="SignalP"/>
    </source>
</evidence>
<dbReference type="Gene3D" id="2.60.40.3620">
    <property type="match status" value="3"/>
</dbReference>
<sequence>MKINKISALILCLFLVFVSCETEESLEITSPDASFTLLEPVISNINLNYNLPNNEAFSIVWNDQLTSGSASYMVELSPDALFESPSIIGSSTTDRFTMTVADFNNIVLDAGADAFEPFTVFMRVTNGSAITNIVSFSVSSYSEAAPVITNPDSTFELVLLETTPDAEAINIVWEDPDFGDNSSVDVLYAIQFAEAGTNFASPITVSEQDINGDIILVDSPESFTHAKFNEIILDAGLTAEEVGNLDIRIRATIEMNAGNMERFSDAITVAVTPYSLELPPILYVVGAGAVDAGWDWTTPVELPLQGTKYSGNINLINDAFRFFTEATNWDSGRNFPYYEGLLYTIDSNLENALDGDNNFQFVGTPGQYFIEVDTEAKTITLGPPVVGPNCNFDQLWLVGAGIVDAGWSWDTPVALPCTGNGTYSGNVALTNDSFRFFNINSDWDSGSNYPTYEGNGYTIDSNFSNAMDGDSNFSFGGTPGTYFLTVDDINKTITLGPEELQCEFEQLWLVGAGAVDAGWSWDNPVALPCTGAGIYSGPVALTNDAFRFFTANTDWDSGINYPTYEGDGYTIDSDLINALDGDSNFFFNGTPGTYTITVDTGNLTITVE</sequence>
<dbReference type="InterPro" id="IPR025970">
    <property type="entry name" value="SusE"/>
</dbReference>
<feature type="domain" description="SusE outer membrane protein" evidence="2">
    <location>
        <begin position="141"/>
        <end position="250"/>
    </location>
</feature>
<accession>A0ABW5ZVT3</accession>
<gene>
    <name evidence="3" type="ORF">ACFS29_12920</name>
</gene>
<evidence type="ECO:0000259" key="2">
    <source>
        <dbReference type="Pfam" id="PF14292"/>
    </source>
</evidence>
<reference evidence="4" key="1">
    <citation type="journal article" date="2019" name="Int. J. Syst. Evol. Microbiol.">
        <title>The Global Catalogue of Microorganisms (GCM) 10K type strain sequencing project: providing services to taxonomists for standard genome sequencing and annotation.</title>
        <authorList>
            <consortium name="The Broad Institute Genomics Platform"/>
            <consortium name="The Broad Institute Genome Sequencing Center for Infectious Disease"/>
            <person name="Wu L."/>
            <person name="Ma J."/>
        </authorList>
    </citation>
    <scope>NUCLEOTIDE SEQUENCE [LARGE SCALE GENOMIC DNA]</scope>
    <source>
        <strain evidence="4">KCTC 32514</strain>
    </source>
</reference>
<dbReference type="EMBL" id="JBHUOS010000010">
    <property type="protein sequence ID" value="MFD2916550.1"/>
    <property type="molecule type" value="Genomic_DNA"/>
</dbReference>
<dbReference type="Proteomes" id="UP001597548">
    <property type="component" value="Unassembled WGS sequence"/>
</dbReference>